<reference evidence="1" key="1">
    <citation type="submission" date="2018-06" db="EMBL/GenBank/DDBJ databases">
        <authorList>
            <person name="Zhirakovskaya E."/>
        </authorList>
    </citation>
    <scope>NUCLEOTIDE SEQUENCE</scope>
</reference>
<evidence type="ECO:0000313" key="1">
    <source>
        <dbReference type="EMBL" id="VAW88574.1"/>
    </source>
</evidence>
<proteinExistence type="predicted"/>
<organism evidence="1">
    <name type="scientific">hydrothermal vent metagenome</name>
    <dbReference type="NCBI Taxonomy" id="652676"/>
    <lineage>
        <taxon>unclassified sequences</taxon>
        <taxon>metagenomes</taxon>
        <taxon>ecological metagenomes</taxon>
    </lineage>
</organism>
<name>A0A3B1A4C0_9ZZZZ</name>
<protein>
    <submittedName>
        <fullName evidence="1">Uncharacterized protein</fullName>
    </submittedName>
</protein>
<accession>A0A3B1A4C0</accession>
<dbReference type="EMBL" id="UOFP01000227">
    <property type="protein sequence ID" value="VAW88574.1"/>
    <property type="molecule type" value="Genomic_DNA"/>
</dbReference>
<dbReference type="AlphaFoldDB" id="A0A3B1A4C0"/>
<sequence length="29" mass="3356">MAISPTVADNKMKPIIFFNTRGIIHLWKL</sequence>
<gene>
    <name evidence="1" type="ORF">MNBD_GAMMA18-1331</name>
</gene>